<evidence type="ECO:0000256" key="1">
    <source>
        <dbReference type="ARBA" id="ARBA00004651"/>
    </source>
</evidence>
<dbReference type="EMBL" id="CP036273">
    <property type="protein sequence ID" value="QDU22125.1"/>
    <property type="molecule type" value="Genomic_DNA"/>
</dbReference>
<keyword evidence="7 8" id="KW-0472">Membrane</keyword>
<dbReference type="GO" id="GO:0009103">
    <property type="term" value="P:lipopolysaccharide biosynthetic process"/>
    <property type="evidence" value="ECO:0007669"/>
    <property type="project" value="UniProtKB-ARBA"/>
</dbReference>
<feature type="transmembrane region" description="Helical" evidence="8">
    <location>
        <begin position="104"/>
        <end position="125"/>
    </location>
</feature>
<evidence type="ECO:0000256" key="2">
    <source>
        <dbReference type="ARBA" id="ARBA00022475"/>
    </source>
</evidence>
<evidence type="ECO:0000259" key="9">
    <source>
        <dbReference type="Pfam" id="PF13231"/>
    </source>
</evidence>
<name>A0A517XXB1_9BACT</name>
<evidence type="ECO:0000313" key="10">
    <source>
        <dbReference type="EMBL" id="QDU22125.1"/>
    </source>
</evidence>
<feature type="transmembrane region" description="Helical" evidence="8">
    <location>
        <begin position="72"/>
        <end position="92"/>
    </location>
</feature>
<evidence type="ECO:0000256" key="5">
    <source>
        <dbReference type="ARBA" id="ARBA00022692"/>
    </source>
</evidence>
<dbReference type="PANTHER" id="PTHR33908">
    <property type="entry name" value="MANNOSYLTRANSFERASE YKCB-RELATED"/>
    <property type="match status" value="1"/>
</dbReference>
<feature type="transmembrane region" description="Helical" evidence="8">
    <location>
        <begin position="297"/>
        <end position="315"/>
    </location>
</feature>
<dbReference type="Proteomes" id="UP000319576">
    <property type="component" value="Chromosome"/>
</dbReference>
<accession>A0A517XXB1</accession>
<dbReference type="KEGG" id="uli:ETAA1_41010"/>
<keyword evidence="5 8" id="KW-0812">Transmembrane</keyword>
<feature type="transmembrane region" description="Helical" evidence="8">
    <location>
        <begin position="274"/>
        <end position="291"/>
    </location>
</feature>
<dbReference type="OrthoDB" id="9811222at2"/>
<dbReference type="PANTHER" id="PTHR33908:SF11">
    <property type="entry name" value="MEMBRANE PROTEIN"/>
    <property type="match status" value="1"/>
</dbReference>
<gene>
    <name evidence="10" type="primary">arnT_4</name>
    <name evidence="10" type="ORF">ETAA1_41010</name>
</gene>
<dbReference type="Pfam" id="PF13231">
    <property type="entry name" value="PMT_2"/>
    <property type="match status" value="1"/>
</dbReference>
<keyword evidence="2" id="KW-1003">Cell membrane</keyword>
<keyword evidence="3 10" id="KW-0328">Glycosyltransferase</keyword>
<feature type="transmembrane region" description="Helical" evidence="8">
    <location>
        <begin position="145"/>
        <end position="177"/>
    </location>
</feature>
<protein>
    <submittedName>
        <fullName evidence="10">Undecaprenyl phosphate-alpha-4-amino-4-deoxy-L-arabinose arabinosyl transferase</fullName>
        <ecNumber evidence="10">2.4.2.43</ecNumber>
    </submittedName>
</protein>
<dbReference type="GO" id="GO:0005886">
    <property type="term" value="C:plasma membrane"/>
    <property type="evidence" value="ECO:0007669"/>
    <property type="project" value="UniProtKB-SubCell"/>
</dbReference>
<organism evidence="10 11">
    <name type="scientific">Urbifossiella limnaea</name>
    <dbReference type="NCBI Taxonomy" id="2528023"/>
    <lineage>
        <taxon>Bacteria</taxon>
        <taxon>Pseudomonadati</taxon>
        <taxon>Planctomycetota</taxon>
        <taxon>Planctomycetia</taxon>
        <taxon>Gemmatales</taxon>
        <taxon>Gemmataceae</taxon>
        <taxon>Urbifossiella</taxon>
    </lineage>
</organism>
<evidence type="ECO:0000256" key="8">
    <source>
        <dbReference type="SAM" id="Phobius"/>
    </source>
</evidence>
<proteinExistence type="predicted"/>
<dbReference type="InterPro" id="IPR050297">
    <property type="entry name" value="LipidA_mod_glycosyltrf_83"/>
</dbReference>
<keyword evidence="4 10" id="KW-0808">Transferase</keyword>
<feature type="transmembrane region" description="Helical" evidence="8">
    <location>
        <begin position="238"/>
        <end position="262"/>
    </location>
</feature>
<feature type="transmembrane region" description="Helical" evidence="8">
    <location>
        <begin position="189"/>
        <end position="209"/>
    </location>
</feature>
<evidence type="ECO:0000256" key="6">
    <source>
        <dbReference type="ARBA" id="ARBA00022989"/>
    </source>
</evidence>
<keyword evidence="11" id="KW-1185">Reference proteome</keyword>
<dbReference type="RefSeq" id="WP_145241587.1">
    <property type="nucleotide sequence ID" value="NZ_CP036273.1"/>
</dbReference>
<evidence type="ECO:0000313" key="11">
    <source>
        <dbReference type="Proteomes" id="UP000319576"/>
    </source>
</evidence>
<feature type="domain" description="Glycosyltransferase RgtA/B/C/D-like" evidence="9">
    <location>
        <begin position="52"/>
        <end position="206"/>
    </location>
</feature>
<dbReference type="AlphaFoldDB" id="A0A517XXB1"/>
<evidence type="ECO:0000256" key="7">
    <source>
        <dbReference type="ARBA" id="ARBA00023136"/>
    </source>
</evidence>
<dbReference type="GO" id="GO:0103015">
    <property type="term" value="F:4-amino-4-deoxy-L-arabinose transferase activity"/>
    <property type="evidence" value="ECO:0007669"/>
    <property type="project" value="UniProtKB-EC"/>
</dbReference>
<evidence type="ECO:0000256" key="4">
    <source>
        <dbReference type="ARBA" id="ARBA00022679"/>
    </source>
</evidence>
<evidence type="ECO:0000256" key="3">
    <source>
        <dbReference type="ARBA" id="ARBA00022676"/>
    </source>
</evidence>
<reference evidence="10 11" key="1">
    <citation type="submission" date="2019-02" db="EMBL/GenBank/DDBJ databases">
        <title>Deep-cultivation of Planctomycetes and their phenomic and genomic characterization uncovers novel biology.</title>
        <authorList>
            <person name="Wiegand S."/>
            <person name="Jogler M."/>
            <person name="Boedeker C."/>
            <person name="Pinto D."/>
            <person name="Vollmers J."/>
            <person name="Rivas-Marin E."/>
            <person name="Kohn T."/>
            <person name="Peeters S.H."/>
            <person name="Heuer A."/>
            <person name="Rast P."/>
            <person name="Oberbeckmann S."/>
            <person name="Bunk B."/>
            <person name="Jeske O."/>
            <person name="Meyerdierks A."/>
            <person name="Storesund J.E."/>
            <person name="Kallscheuer N."/>
            <person name="Luecker S."/>
            <person name="Lage O.M."/>
            <person name="Pohl T."/>
            <person name="Merkel B.J."/>
            <person name="Hornburger P."/>
            <person name="Mueller R.-W."/>
            <person name="Bruemmer F."/>
            <person name="Labrenz M."/>
            <person name="Spormann A.M."/>
            <person name="Op den Camp H."/>
            <person name="Overmann J."/>
            <person name="Amann R."/>
            <person name="Jetten M.S.M."/>
            <person name="Mascher T."/>
            <person name="Medema M.H."/>
            <person name="Devos D.P."/>
            <person name="Kaster A.-K."/>
            <person name="Ovreas L."/>
            <person name="Rohde M."/>
            <person name="Galperin M.Y."/>
            <person name="Jogler C."/>
        </authorList>
    </citation>
    <scope>NUCLEOTIDE SEQUENCE [LARGE SCALE GENOMIC DNA]</scope>
    <source>
        <strain evidence="10 11">ETA_A1</strain>
    </source>
</reference>
<dbReference type="EC" id="2.4.2.43" evidence="10"/>
<dbReference type="InterPro" id="IPR038731">
    <property type="entry name" value="RgtA/B/C-like"/>
</dbReference>
<keyword evidence="6 8" id="KW-1133">Transmembrane helix</keyword>
<feature type="transmembrane region" description="Helical" evidence="8">
    <location>
        <begin position="327"/>
        <end position="348"/>
    </location>
</feature>
<sequence length="506" mass="55170">MPPALRVAALLILGWVALNLAYLGWFCPLDLSPDEAHYWHWSRHLDWGYYSKGPLVAWLVRGSCDLFGTSAFAVRLPAVLSSAALLAAVFVLARNTLRDDRAALVTVAVAMTLPPVSAGAVLMTIDPPFLACWAWALVGVQRGSLGGWLLAGVCSALGVLAKYPMLLLPAAVLGFLLTTRRDELRRPGFWLFVALTGVGCVPLVLWNAANDWVSLRHVLGQSGVGDGVKPRSADGLNAVRFVGTQGGVLLGTGFAAFAAAGWSFHRTTDTRLSLLWWASVPVWGVFLVASLRNPGQPNWPAAAYVGGLVLAAEWVRRHGFRHTVMGTAVVGLVVSVVVRYPALLLPLAGEATEANPTPVRRFDPTARLRGWRTLAAEIDRVRGRIAQETGTEPVLAGVRWHVPGELAFYCRGRPEAYSFGPALEDRHSQYNLWRPNPTADAQAFRGRSFLYVGEEIPGADRVFEQVEPPFQVVHTEFGVPVSVWTVWVGHGFRGFPEGYRLTRPTY</sequence>
<comment type="subcellular location">
    <subcellularLocation>
        <location evidence="1">Cell membrane</location>
        <topology evidence="1">Multi-pass membrane protein</topology>
    </subcellularLocation>
</comment>